<dbReference type="PROSITE" id="PS01159">
    <property type="entry name" value="WW_DOMAIN_1"/>
    <property type="match status" value="1"/>
</dbReference>
<evidence type="ECO:0000256" key="1">
    <source>
        <dbReference type="ARBA" id="ARBA00007623"/>
    </source>
</evidence>
<dbReference type="Gene3D" id="2.60.120.380">
    <property type="match status" value="1"/>
</dbReference>
<feature type="transmembrane region" description="Helical" evidence="8">
    <location>
        <begin position="1399"/>
        <end position="1418"/>
    </location>
</feature>
<dbReference type="SUPFAM" id="SSF49758">
    <property type="entry name" value="Calpain large subunit, middle domain (domain III)"/>
    <property type="match status" value="1"/>
</dbReference>
<keyword evidence="13" id="KW-1185">Reference proteome</keyword>
<feature type="domain" description="Calpain catalytic" evidence="11">
    <location>
        <begin position="2254"/>
        <end position="2561"/>
    </location>
</feature>
<keyword evidence="8" id="KW-1133">Transmembrane helix</keyword>
<evidence type="ECO:0000256" key="8">
    <source>
        <dbReference type="SAM" id="Phobius"/>
    </source>
</evidence>
<dbReference type="Gene3D" id="3.90.70.10">
    <property type="entry name" value="Cysteine proteinases"/>
    <property type="match status" value="1"/>
</dbReference>
<dbReference type="InterPro" id="IPR036213">
    <property type="entry name" value="Calpain_III_sf"/>
</dbReference>
<dbReference type="Proteomes" id="UP000241890">
    <property type="component" value="Unassembled WGS sequence"/>
</dbReference>
<feature type="active site" evidence="5">
    <location>
        <position position="2503"/>
    </location>
</feature>
<evidence type="ECO:0000313" key="12">
    <source>
        <dbReference type="EMBL" id="GBG28739.1"/>
    </source>
</evidence>
<dbReference type="InParanoid" id="A0A2R5GEK5"/>
<feature type="transmembrane region" description="Helical" evidence="8">
    <location>
        <begin position="1265"/>
        <end position="1283"/>
    </location>
</feature>
<gene>
    <name evidence="12" type="ORF">FCC1311_049602</name>
</gene>
<keyword evidence="3" id="KW-0378">Hydrolase</keyword>
<dbReference type="PROSITE" id="PS50020">
    <property type="entry name" value="WW_DOMAIN_2"/>
    <property type="match status" value="1"/>
</dbReference>
<accession>A0A2R5GEK5</accession>
<dbReference type="InterPro" id="IPR000008">
    <property type="entry name" value="C2_dom"/>
</dbReference>
<feature type="transmembrane region" description="Helical" evidence="8">
    <location>
        <begin position="464"/>
        <end position="490"/>
    </location>
</feature>
<feature type="transmembrane region" description="Helical" evidence="8">
    <location>
        <begin position="1512"/>
        <end position="1531"/>
    </location>
</feature>
<dbReference type="SMART" id="SM00230">
    <property type="entry name" value="CysPc"/>
    <property type="match status" value="1"/>
</dbReference>
<dbReference type="PRINTS" id="PR00704">
    <property type="entry name" value="CALPAIN"/>
</dbReference>
<dbReference type="CDD" id="cd00044">
    <property type="entry name" value="CysPc"/>
    <property type="match status" value="1"/>
</dbReference>
<feature type="transmembrane region" description="Helical" evidence="8">
    <location>
        <begin position="794"/>
        <end position="816"/>
    </location>
</feature>
<dbReference type="SUPFAM" id="SSF54001">
    <property type="entry name" value="Cysteine proteinases"/>
    <property type="match status" value="1"/>
</dbReference>
<dbReference type="InterPro" id="IPR038765">
    <property type="entry name" value="Papain-like_cys_pep_sf"/>
</dbReference>
<feature type="compositionally biased region" description="Acidic residues" evidence="7">
    <location>
        <begin position="947"/>
        <end position="977"/>
    </location>
</feature>
<reference evidence="12 13" key="1">
    <citation type="submission" date="2017-12" db="EMBL/GenBank/DDBJ databases">
        <title>Sequencing, de novo assembly and annotation of complete genome of a new Thraustochytrid species, strain FCC1311.</title>
        <authorList>
            <person name="Sedici K."/>
            <person name="Godart F."/>
            <person name="Aiese Cigliano R."/>
            <person name="Sanseverino W."/>
            <person name="Barakat M."/>
            <person name="Ortet P."/>
            <person name="Marechal E."/>
            <person name="Cagnac O."/>
            <person name="Amato A."/>
        </authorList>
    </citation>
    <scope>NUCLEOTIDE SEQUENCE [LARGE SCALE GENOMIC DNA]</scope>
</reference>
<name>A0A2R5GEK5_9STRA</name>
<feature type="transmembrane region" description="Helical" evidence="8">
    <location>
        <begin position="533"/>
        <end position="556"/>
    </location>
</feature>
<dbReference type="CDD" id="cd00201">
    <property type="entry name" value="WW"/>
    <property type="match status" value="1"/>
</dbReference>
<keyword evidence="8" id="KW-0472">Membrane</keyword>
<dbReference type="InterPro" id="IPR001202">
    <property type="entry name" value="WW_dom"/>
</dbReference>
<feature type="transmembrane region" description="Helical" evidence="8">
    <location>
        <begin position="1425"/>
        <end position="1446"/>
    </location>
</feature>
<feature type="region of interest" description="Disordered" evidence="7">
    <location>
        <begin position="1044"/>
        <end position="1162"/>
    </location>
</feature>
<feature type="compositionally biased region" description="Acidic residues" evidence="7">
    <location>
        <begin position="1070"/>
        <end position="1082"/>
    </location>
</feature>
<feature type="domain" description="WW" evidence="10">
    <location>
        <begin position="2878"/>
        <end position="2910"/>
    </location>
</feature>
<feature type="compositionally biased region" description="Basic and acidic residues" evidence="7">
    <location>
        <begin position="1134"/>
        <end position="1143"/>
    </location>
</feature>
<dbReference type="Gene3D" id="2.60.40.150">
    <property type="entry name" value="C2 domain"/>
    <property type="match status" value="4"/>
</dbReference>
<feature type="transmembrane region" description="Helical" evidence="8">
    <location>
        <begin position="665"/>
        <end position="683"/>
    </location>
</feature>
<dbReference type="Pfam" id="PF00648">
    <property type="entry name" value="Peptidase_C2"/>
    <property type="match status" value="1"/>
</dbReference>
<evidence type="ECO:0000256" key="4">
    <source>
        <dbReference type="ARBA" id="ARBA00022807"/>
    </source>
</evidence>
<feature type="region of interest" description="Disordered" evidence="7">
    <location>
        <begin position="603"/>
        <end position="623"/>
    </location>
</feature>
<feature type="compositionally biased region" description="Basic residues" evidence="7">
    <location>
        <begin position="980"/>
        <end position="993"/>
    </location>
</feature>
<evidence type="ECO:0000259" key="10">
    <source>
        <dbReference type="PROSITE" id="PS50020"/>
    </source>
</evidence>
<dbReference type="Pfam" id="PF00168">
    <property type="entry name" value="C2"/>
    <property type="match status" value="4"/>
</dbReference>
<dbReference type="InterPro" id="IPR022684">
    <property type="entry name" value="Calpain_cysteine_protease"/>
</dbReference>
<dbReference type="EMBL" id="BEYU01000047">
    <property type="protein sequence ID" value="GBG28739.1"/>
    <property type="molecule type" value="Genomic_DNA"/>
</dbReference>
<keyword evidence="2" id="KW-0645">Protease</keyword>
<feature type="transmembrane region" description="Helical" evidence="8">
    <location>
        <begin position="1240"/>
        <end position="1259"/>
    </location>
</feature>
<keyword evidence="8" id="KW-0812">Transmembrane</keyword>
<dbReference type="InterPro" id="IPR036020">
    <property type="entry name" value="WW_dom_sf"/>
</dbReference>
<dbReference type="CDD" id="cd00030">
    <property type="entry name" value="C2"/>
    <property type="match status" value="2"/>
</dbReference>
<feature type="transmembrane region" description="Helical" evidence="8">
    <location>
        <begin position="502"/>
        <end position="527"/>
    </location>
</feature>
<evidence type="ECO:0000256" key="2">
    <source>
        <dbReference type="ARBA" id="ARBA00022670"/>
    </source>
</evidence>
<dbReference type="OrthoDB" id="424753at2759"/>
<proteinExistence type="inferred from homology"/>
<comment type="similarity">
    <text evidence="1">Belongs to the peptidase C2 family.</text>
</comment>
<dbReference type="InterPro" id="IPR035892">
    <property type="entry name" value="C2_domain_sf"/>
</dbReference>
<feature type="transmembrane region" description="Helical" evidence="8">
    <location>
        <begin position="367"/>
        <end position="386"/>
    </location>
</feature>
<feature type="transmembrane region" description="Helical" evidence="8">
    <location>
        <begin position="908"/>
        <end position="928"/>
    </location>
</feature>
<feature type="domain" description="C2" evidence="9">
    <location>
        <begin position="1946"/>
        <end position="2074"/>
    </location>
</feature>
<feature type="transmembrane region" description="Helical" evidence="8">
    <location>
        <begin position="1331"/>
        <end position="1353"/>
    </location>
</feature>
<dbReference type="PROSITE" id="PS50004">
    <property type="entry name" value="C2"/>
    <property type="match status" value="3"/>
</dbReference>
<feature type="domain" description="C2" evidence="9">
    <location>
        <begin position="2"/>
        <end position="128"/>
    </location>
</feature>
<dbReference type="PROSITE" id="PS50203">
    <property type="entry name" value="CALPAIN_CAT"/>
    <property type="match status" value="1"/>
</dbReference>
<evidence type="ECO:0000259" key="9">
    <source>
        <dbReference type="PROSITE" id="PS50004"/>
    </source>
</evidence>
<organism evidence="12 13">
    <name type="scientific">Hondaea fermentalgiana</name>
    <dbReference type="NCBI Taxonomy" id="2315210"/>
    <lineage>
        <taxon>Eukaryota</taxon>
        <taxon>Sar</taxon>
        <taxon>Stramenopiles</taxon>
        <taxon>Bigyra</taxon>
        <taxon>Labyrinthulomycetes</taxon>
        <taxon>Thraustochytrida</taxon>
        <taxon>Thraustochytriidae</taxon>
        <taxon>Hondaea</taxon>
    </lineage>
</organism>
<dbReference type="Gene3D" id="2.20.70.10">
    <property type="match status" value="1"/>
</dbReference>
<feature type="transmembrane region" description="Helical" evidence="8">
    <location>
        <begin position="1374"/>
        <end position="1393"/>
    </location>
</feature>
<dbReference type="SUPFAM" id="SSF49562">
    <property type="entry name" value="C2 domain (Calcium/lipid-binding domain, CaLB)"/>
    <property type="match status" value="4"/>
</dbReference>
<comment type="caution">
    <text evidence="6">Lacks conserved residue(s) required for the propagation of feature annotation.</text>
</comment>
<evidence type="ECO:0000256" key="6">
    <source>
        <dbReference type="PROSITE-ProRule" id="PRU00239"/>
    </source>
</evidence>
<evidence type="ECO:0000313" key="13">
    <source>
        <dbReference type="Proteomes" id="UP000241890"/>
    </source>
</evidence>
<feature type="compositionally biased region" description="Acidic residues" evidence="7">
    <location>
        <begin position="1001"/>
        <end position="1017"/>
    </location>
</feature>
<evidence type="ECO:0000256" key="5">
    <source>
        <dbReference type="PIRSR" id="PIRSR622684-1"/>
    </source>
</evidence>
<feature type="compositionally biased region" description="Basic and acidic residues" evidence="7">
    <location>
        <begin position="1095"/>
        <end position="1115"/>
    </location>
</feature>
<feature type="region of interest" description="Disordered" evidence="7">
    <location>
        <begin position="942"/>
        <end position="1028"/>
    </location>
</feature>
<evidence type="ECO:0000256" key="3">
    <source>
        <dbReference type="ARBA" id="ARBA00022801"/>
    </source>
</evidence>
<dbReference type="PANTHER" id="PTHR10183">
    <property type="entry name" value="CALPAIN"/>
    <property type="match status" value="1"/>
</dbReference>
<dbReference type="SUPFAM" id="SSF51045">
    <property type="entry name" value="WW domain"/>
    <property type="match status" value="1"/>
</dbReference>
<dbReference type="GO" id="GO:0004198">
    <property type="term" value="F:calcium-dependent cysteine-type endopeptidase activity"/>
    <property type="evidence" value="ECO:0007669"/>
    <property type="project" value="InterPro"/>
</dbReference>
<evidence type="ECO:0000259" key="11">
    <source>
        <dbReference type="PROSITE" id="PS50203"/>
    </source>
</evidence>
<feature type="transmembrane region" description="Helical" evidence="8">
    <location>
        <begin position="1304"/>
        <end position="1325"/>
    </location>
</feature>
<feature type="transmembrane region" description="Helical" evidence="8">
    <location>
        <begin position="836"/>
        <end position="857"/>
    </location>
</feature>
<comment type="caution">
    <text evidence="12">The sequence shown here is derived from an EMBL/GenBank/DDBJ whole genome shotgun (WGS) entry which is preliminary data.</text>
</comment>
<dbReference type="PANTHER" id="PTHR10183:SF379">
    <property type="entry name" value="CALPAIN-5"/>
    <property type="match status" value="1"/>
</dbReference>
<feature type="domain" description="C2" evidence="9">
    <location>
        <begin position="1808"/>
        <end position="1931"/>
    </location>
</feature>
<feature type="transmembrane region" description="Helical" evidence="8">
    <location>
        <begin position="878"/>
        <end position="902"/>
    </location>
</feature>
<protein>
    <submittedName>
        <fullName evidence="12">Calpain</fullName>
    </submittedName>
</protein>
<feature type="transmembrane region" description="Helical" evidence="8">
    <location>
        <begin position="689"/>
        <end position="711"/>
    </location>
</feature>
<dbReference type="InterPro" id="IPR001300">
    <property type="entry name" value="Peptidase_C2_calpain_cat"/>
</dbReference>
<dbReference type="Pfam" id="PF00397">
    <property type="entry name" value="WW"/>
    <property type="match status" value="1"/>
</dbReference>
<keyword evidence="4" id="KW-0788">Thiol protease</keyword>
<dbReference type="GO" id="GO:0006508">
    <property type="term" value="P:proteolysis"/>
    <property type="evidence" value="ECO:0007669"/>
    <property type="project" value="UniProtKB-KW"/>
</dbReference>
<dbReference type="SMART" id="SM00239">
    <property type="entry name" value="C2"/>
    <property type="match status" value="3"/>
</dbReference>
<evidence type="ECO:0000256" key="7">
    <source>
        <dbReference type="SAM" id="MobiDB-lite"/>
    </source>
</evidence>
<dbReference type="SMART" id="SM00456">
    <property type="entry name" value="WW"/>
    <property type="match status" value="1"/>
</dbReference>
<sequence>MLSCDVEAECSSSQGQDNGGNLTVAIIAATGLTDEDGWGPFAGVSDPFVEITIGDVVRQSSVVEESLTPVWPNEGDALEFGAQFSGENMTVRVYDDDAGLELADDLLHEVNFRVPDCACFAGPNNVCDRAACVERVWLPLTSDANCLGRLTSPWDADVADPDAPCLLVETTIQPFRIEVTEVSEIGTGTSVTTASVKFTADVPSSGRWGRLYVSGSFVLDPSWPTFQDVSGGLLLQTNMTHNALDASGTYLKLQTNVDSTIYVFFPEDDEGDAATPGWINDAAGWTNTSVRMVQKGNEDSSFRAWSTSLSSESSLALGYPSYGMRDSIGELVASEMMYGVIAVMTANQGETDASYRTEFEVDTIVPLIREMLLLVLPFVLLQRSFFNKIAWRVDRIENGLLQAAAKDESKNLLSLVLKNWYLNGSPANIDFRRNLYFLTLGAKVTLLAPVALCFSYSLAMAKEAVPMAAGLAVFCVGMGIAAITFAFVTWKKSGWRMSHARLVAFGVGAASIYVFLFLAVCFDMRVIDAGLPFSIFGLSCVAFTLNAVPMIGIYFLDNDQLHQAFAQLQRVVDKNSKLSAVKNKFQALGTMGLKMALLNNAKKAEEPEKDKSSSGEKTRPDKKPFGSLLGGVYTIDDTVKEFSYTDTFRRWFAGGRRKRRRLVRGLYGVALSILFVYSIVVFFKCDSAYRAQGFGFAFCIVLLDTALFALLRGPCMWGTGHYVLLSFAGRGTLALCAGENWLVGIGLAYFIYGAALGQEIINQRMQTIGSDRAGSVAYFGQGLMKRKRVHDVSAMPEFVLAALSFFFLIALLGYVFALEDQESMPSLTVLGQTWDLWIFGVIAFVVVIVSVVLGLARRALMLQHQGLLRTRAYLMYRWISLPIQLVALAELLVVMSGLLFYAMTSSTFVFVSSIFFPLIAAVALRVYMHWCANDFSIFEKASRRGEDPEDGDEEEDGDDDLDMEGDDDGDDEDDDEESRARKREKKRKSRLRRLGGLGDLGDSDSDESGFDDEDDEDQASRTSSFRKSISGNLKALNERLAKHKQAGALAMPKLPFRKPMHHAQKVDRIFDDDDVDDEEEVKNDESAIQDASFGKNEKGATEGDSKDATETHDGGALEGQNVSGQRADGEEDLADKGDAKEAEDVSDPELGPLQESAKSRRGLGARLRCPHVSLRRLLASSRSRFAILTKRFAAKYKVIRAKVVAFLREKLQISEETDPTKMTDVEALWHGKLTAMDYSMLRGIGMLTGLVVLYGMVIGRTEGSLRWGNTIWFVALLLVFSLVPMRKFYGTQQISPDMVHCMKISIALDVIGSLIVFIDVLGASVSRPGALWLLFGLVLWPALLLAISIMLIWRDNSWQLSDKLRRPLQLCFRYFFFCAVMAYIFASPMAGFLSSAFTGLVWVSMQLIEIWAANGFFLPRQYQSLLRVVLNAVSVSCVLAVLVQIVQSSDAIFFSLSLSLLCQLGRLGIGLIAHLATISRSTPIYFSTFVFPVYVLDPISNDLVEKNEIGELVFKMQFVLLLWGVCCTCFIDPLDIGIGLVSFSYVGALTLLSFFVSRTPIWMASATLCVDEHELKEAAKQARHVFEKRRENFEILCEEYEARDREDERVKRELDKFSVTNASKKARSIEYTTRYAAKEMVDVLQKAQRKLFYDRLGKRRRDQALTWKTSLVDAFYTAKGPFAPLMLGGVALTIFEMYRDPASLRRKKRKHGRSSRVLPSGQAAGTAAAILGDALSNDDQDGEDDQLDRLVDELGPGGDKLKISVKDWDMTSANDDLGYVEIDLDELTPDTVHIEWHELDTDNEKIEVTGELQVQVEVANVFGGESGDLDLQVRVIVLRARGLRAADKTGTSDPFCVVECGTFSRRTPVVYKTLDPDWTSARGGGRFTFPPVDDTLQVEIRDKDVLSSDLLGAVDIYLPDLVPGEELVDTFALEGGFGKKRATGHVKLALLLSAQVNEYGLKASKASLQVTVVSAKDLRAADRGGTSDPFCVAKCGLDAFSTSVVKKSLAPRWIESYTFNPDPEATAAAEAAAAAAAEAEEAAFEQVEMLDSWKLYLQLPKLDVALAREYYEETRANALMQMLIVVASEGRKSKEAILFQRFLREYRFKLLANKIEPPRKIFKSKSWATVDVKLVALWLLRLSREQRERFYALKKVFAKEVAAAEGVRMEEDRQLASHSEQLDAWAAQYDLATGRRQLENFYQRRVAREANGNNADESEEPEIVVNAREMLGEIESGKNTKPVKLEGMAEALDMFDDPEFPAGASSVAGIANEAYLAGWSRARAINPKVEVFSGGTDPDDVAQGILHNGWFLSAVAILAASGAVGDEEVDPLIDNLFITKARNDVGAYALRLYKNSQWQLILVDDQFPMLAPQYKTERNAGVAASHSLKFEEMWVSLLEKAYAKSFGTYTMLENGYVHQALKTLTGYDAEEIFLLEATQGPARTRLWEKLQRYSRNGFLMGCGTIANNAANAEMMDSGLVFGAIYAIYQVRRVDGHKLLQLRNPPGAQSEWKGDWGDQSPLWTTRLKHKLGWTDDEDDGTFWMSFDDFCLTFRSLYVCHYYDPRIWRSVTLHGSWSGRTAAGLPTKHNTEALVHRNPQWIIDVQRPVDIHIKIAQIDADGQMVTQPQPFAGLLIQSPARRARHVRYIRSLSRQSLVAWTGHPERVHEKHIHATLQPGLYVLLVATYEADQEGPFEVHIDSAFPVGVAQLYPRADGAHGVEQLKALPQLVSTKTAPPKDVGVESKRASLKQKIGAKAERAAAWAKTKVEAAEVKVESAMVRVDAKLQQWFGVNLETLLPPRRDSLDSNELLQARSEADDPVESMDELDAIQDVMLDPRTNSVEHVLREEEALSVPQAAAVSAHGANTAADLVSTTKEPEPLASVWVEAVDPETSKTYYWNRETGESRWDKP</sequence>
<feature type="transmembrane region" description="Helical" evidence="8">
    <location>
        <begin position="1452"/>
        <end position="1476"/>
    </location>
</feature>
<feature type="transmembrane region" description="Helical" evidence="8">
    <location>
        <begin position="435"/>
        <end position="458"/>
    </location>
</feature>